<keyword evidence="4 6" id="KW-1133">Transmembrane helix</keyword>
<evidence type="ECO:0000256" key="6">
    <source>
        <dbReference type="SAM" id="Phobius"/>
    </source>
</evidence>
<protein>
    <submittedName>
        <fullName evidence="8">MFS transporter</fullName>
    </submittedName>
</protein>
<keyword evidence="2" id="KW-0813">Transport</keyword>
<feature type="transmembrane region" description="Helical" evidence="6">
    <location>
        <begin position="177"/>
        <end position="198"/>
    </location>
</feature>
<dbReference type="InterPro" id="IPR036259">
    <property type="entry name" value="MFS_trans_sf"/>
</dbReference>
<dbReference type="PROSITE" id="PS51257">
    <property type="entry name" value="PROKAR_LIPOPROTEIN"/>
    <property type="match status" value="1"/>
</dbReference>
<dbReference type="InterPro" id="IPR020846">
    <property type="entry name" value="MFS_dom"/>
</dbReference>
<dbReference type="InterPro" id="IPR011701">
    <property type="entry name" value="MFS"/>
</dbReference>
<organism evidence="8 9">
    <name type="scientific">Aquibacillus rhizosphaerae</name>
    <dbReference type="NCBI Taxonomy" id="3051431"/>
    <lineage>
        <taxon>Bacteria</taxon>
        <taxon>Bacillati</taxon>
        <taxon>Bacillota</taxon>
        <taxon>Bacilli</taxon>
        <taxon>Bacillales</taxon>
        <taxon>Bacillaceae</taxon>
        <taxon>Aquibacillus</taxon>
    </lineage>
</organism>
<feature type="domain" description="Major facilitator superfamily (MFS) profile" evidence="7">
    <location>
        <begin position="22"/>
        <end position="492"/>
    </location>
</feature>
<feature type="transmembrane region" description="Helical" evidence="6">
    <location>
        <begin position="404"/>
        <end position="426"/>
    </location>
</feature>
<proteinExistence type="predicted"/>
<dbReference type="Proteomes" id="UP001235343">
    <property type="component" value="Unassembled WGS sequence"/>
</dbReference>
<feature type="transmembrane region" description="Helical" evidence="6">
    <location>
        <begin position="349"/>
        <end position="372"/>
    </location>
</feature>
<feature type="transmembrane region" description="Helical" evidence="6">
    <location>
        <begin position="21"/>
        <end position="49"/>
    </location>
</feature>
<dbReference type="PROSITE" id="PS50850">
    <property type="entry name" value="MFS"/>
    <property type="match status" value="1"/>
</dbReference>
<evidence type="ECO:0000313" key="8">
    <source>
        <dbReference type="EMBL" id="MDL4840146.1"/>
    </source>
</evidence>
<comment type="subcellular location">
    <subcellularLocation>
        <location evidence="1">Cell membrane</location>
        <topology evidence="1">Multi-pass membrane protein</topology>
    </subcellularLocation>
</comment>
<sequence length="500" mass="55729">MKLKLNNEKTLINPPFYYGWIIVFVSCLSVFFSGPGQTFSISIFIDYYIADFEYSRSFVSGIYSTATLCAGFSLFFIGRLVDRFGQRVMMTIVGVMLAIACIWNAFITGAVMMFIGIFLLRLFGQGSMTLLPNTLVPKWFMSKRGRALSVMTVGGFAGSALFPPLNTWIIGVVGWRSAWLILGLALILLFVPLAILLVRNQPQDIGETPDGSGLRRETNTSFKRWNIKDVTRTKTFWIVLVIISIFLTYWLLISYPTKIAATFWITLLVLSVPVMILLKVNKKNKKSNHEQVVSPNVKENEISWSLKEAMRTRAFWFILFCVSVPALVNTGVTFHIVSIAEGKGLTAGTAALVLSLMAIFGFPVSFVVGYLVDRYAVHYILAVTFIGHIVSLGILWFVDSTFTAIIFGVVWGIVNGFERIALNIVWPNYFGMRYLGSIKGLAQTSMVVASALGPLPFGLFYDNFGGYQEVIILVMLFPITAAILALLSPQPNYDSYQQGK</sequence>
<dbReference type="InterPro" id="IPR050327">
    <property type="entry name" value="Proton-linked_MCT"/>
</dbReference>
<dbReference type="EMBL" id="JASTZU010000022">
    <property type="protein sequence ID" value="MDL4840146.1"/>
    <property type="molecule type" value="Genomic_DNA"/>
</dbReference>
<evidence type="ECO:0000256" key="5">
    <source>
        <dbReference type="ARBA" id="ARBA00023136"/>
    </source>
</evidence>
<dbReference type="Gene3D" id="1.20.1250.20">
    <property type="entry name" value="MFS general substrate transporter like domains"/>
    <property type="match status" value="2"/>
</dbReference>
<dbReference type="Pfam" id="PF07690">
    <property type="entry name" value="MFS_1"/>
    <property type="match status" value="2"/>
</dbReference>
<gene>
    <name evidence="8" type="ORF">QQS35_06700</name>
</gene>
<accession>A0ABT7L2Q1</accession>
<feature type="transmembrane region" description="Helical" evidence="6">
    <location>
        <begin position="314"/>
        <end position="337"/>
    </location>
</feature>
<evidence type="ECO:0000256" key="4">
    <source>
        <dbReference type="ARBA" id="ARBA00022989"/>
    </source>
</evidence>
<evidence type="ECO:0000259" key="7">
    <source>
        <dbReference type="PROSITE" id="PS50850"/>
    </source>
</evidence>
<feature type="transmembrane region" description="Helical" evidence="6">
    <location>
        <begin position="259"/>
        <end position="278"/>
    </location>
</feature>
<feature type="transmembrane region" description="Helical" evidence="6">
    <location>
        <begin position="113"/>
        <end position="135"/>
    </location>
</feature>
<reference evidence="8 9" key="1">
    <citation type="submission" date="2023-06" db="EMBL/GenBank/DDBJ databases">
        <title>Aquibacillus rhizosphaerae LR5S19.</title>
        <authorList>
            <person name="Sun J.-Q."/>
        </authorList>
    </citation>
    <scope>NUCLEOTIDE SEQUENCE [LARGE SCALE GENOMIC DNA]</scope>
    <source>
        <strain evidence="8 9">LR5S19</strain>
    </source>
</reference>
<keyword evidence="9" id="KW-1185">Reference proteome</keyword>
<feature type="transmembrane region" description="Helical" evidence="6">
    <location>
        <begin position="235"/>
        <end position="253"/>
    </location>
</feature>
<name>A0ABT7L2Q1_9BACI</name>
<evidence type="ECO:0000313" key="9">
    <source>
        <dbReference type="Proteomes" id="UP001235343"/>
    </source>
</evidence>
<feature type="transmembrane region" description="Helical" evidence="6">
    <location>
        <begin position="438"/>
        <end position="461"/>
    </location>
</feature>
<feature type="transmembrane region" description="Helical" evidence="6">
    <location>
        <begin position="467"/>
        <end position="487"/>
    </location>
</feature>
<keyword evidence="3 6" id="KW-0812">Transmembrane</keyword>
<dbReference type="PANTHER" id="PTHR11360">
    <property type="entry name" value="MONOCARBOXYLATE TRANSPORTER"/>
    <property type="match status" value="1"/>
</dbReference>
<dbReference type="SUPFAM" id="SSF103473">
    <property type="entry name" value="MFS general substrate transporter"/>
    <property type="match status" value="2"/>
</dbReference>
<feature type="transmembrane region" description="Helical" evidence="6">
    <location>
        <begin position="147"/>
        <end position="165"/>
    </location>
</feature>
<comment type="caution">
    <text evidence="8">The sequence shown here is derived from an EMBL/GenBank/DDBJ whole genome shotgun (WGS) entry which is preliminary data.</text>
</comment>
<feature type="transmembrane region" description="Helical" evidence="6">
    <location>
        <begin position="61"/>
        <end position="81"/>
    </location>
</feature>
<dbReference type="PANTHER" id="PTHR11360:SF308">
    <property type="entry name" value="BLL3089 PROTEIN"/>
    <property type="match status" value="1"/>
</dbReference>
<feature type="transmembrane region" description="Helical" evidence="6">
    <location>
        <begin position="379"/>
        <end position="398"/>
    </location>
</feature>
<keyword evidence="5 6" id="KW-0472">Membrane</keyword>
<evidence type="ECO:0000256" key="1">
    <source>
        <dbReference type="ARBA" id="ARBA00004651"/>
    </source>
</evidence>
<evidence type="ECO:0000256" key="3">
    <source>
        <dbReference type="ARBA" id="ARBA00022692"/>
    </source>
</evidence>
<dbReference type="RefSeq" id="WP_285931144.1">
    <property type="nucleotide sequence ID" value="NZ_JASTZU010000022.1"/>
</dbReference>
<evidence type="ECO:0000256" key="2">
    <source>
        <dbReference type="ARBA" id="ARBA00022448"/>
    </source>
</evidence>
<feature type="transmembrane region" description="Helical" evidence="6">
    <location>
        <begin position="88"/>
        <end position="107"/>
    </location>
</feature>